<organism evidence="1 2">
    <name type="scientific">Crucibulum laeve</name>
    <dbReference type="NCBI Taxonomy" id="68775"/>
    <lineage>
        <taxon>Eukaryota</taxon>
        <taxon>Fungi</taxon>
        <taxon>Dikarya</taxon>
        <taxon>Basidiomycota</taxon>
        <taxon>Agaricomycotina</taxon>
        <taxon>Agaricomycetes</taxon>
        <taxon>Agaricomycetidae</taxon>
        <taxon>Agaricales</taxon>
        <taxon>Agaricineae</taxon>
        <taxon>Nidulariaceae</taxon>
        <taxon>Crucibulum</taxon>
    </lineage>
</organism>
<reference evidence="1 2" key="1">
    <citation type="journal article" date="2019" name="Nat. Ecol. Evol.">
        <title>Megaphylogeny resolves global patterns of mushroom evolution.</title>
        <authorList>
            <person name="Varga T."/>
            <person name="Krizsan K."/>
            <person name="Foldi C."/>
            <person name="Dima B."/>
            <person name="Sanchez-Garcia M."/>
            <person name="Sanchez-Ramirez S."/>
            <person name="Szollosi G.J."/>
            <person name="Szarkandi J.G."/>
            <person name="Papp V."/>
            <person name="Albert L."/>
            <person name="Andreopoulos W."/>
            <person name="Angelini C."/>
            <person name="Antonin V."/>
            <person name="Barry K.W."/>
            <person name="Bougher N.L."/>
            <person name="Buchanan P."/>
            <person name="Buyck B."/>
            <person name="Bense V."/>
            <person name="Catcheside P."/>
            <person name="Chovatia M."/>
            <person name="Cooper J."/>
            <person name="Damon W."/>
            <person name="Desjardin D."/>
            <person name="Finy P."/>
            <person name="Geml J."/>
            <person name="Haridas S."/>
            <person name="Hughes K."/>
            <person name="Justo A."/>
            <person name="Karasinski D."/>
            <person name="Kautmanova I."/>
            <person name="Kiss B."/>
            <person name="Kocsube S."/>
            <person name="Kotiranta H."/>
            <person name="LaButti K.M."/>
            <person name="Lechner B.E."/>
            <person name="Liimatainen K."/>
            <person name="Lipzen A."/>
            <person name="Lukacs Z."/>
            <person name="Mihaltcheva S."/>
            <person name="Morgado L.N."/>
            <person name="Niskanen T."/>
            <person name="Noordeloos M.E."/>
            <person name="Ohm R.A."/>
            <person name="Ortiz-Santana B."/>
            <person name="Ovrebo C."/>
            <person name="Racz N."/>
            <person name="Riley R."/>
            <person name="Savchenko A."/>
            <person name="Shiryaev A."/>
            <person name="Soop K."/>
            <person name="Spirin V."/>
            <person name="Szebenyi C."/>
            <person name="Tomsovsky M."/>
            <person name="Tulloss R.E."/>
            <person name="Uehling J."/>
            <person name="Grigoriev I.V."/>
            <person name="Vagvolgyi C."/>
            <person name="Papp T."/>
            <person name="Martin F.M."/>
            <person name="Miettinen O."/>
            <person name="Hibbett D.S."/>
            <person name="Nagy L.G."/>
        </authorList>
    </citation>
    <scope>NUCLEOTIDE SEQUENCE [LARGE SCALE GENOMIC DNA]</scope>
    <source>
        <strain evidence="1 2">CBS 166.37</strain>
    </source>
</reference>
<evidence type="ECO:0000313" key="1">
    <source>
        <dbReference type="EMBL" id="TFK39978.1"/>
    </source>
</evidence>
<gene>
    <name evidence="1" type="ORF">BDQ12DRAFT_681560</name>
</gene>
<dbReference type="AlphaFoldDB" id="A0A5C3M807"/>
<evidence type="ECO:0000313" key="2">
    <source>
        <dbReference type="Proteomes" id="UP000308652"/>
    </source>
</evidence>
<protein>
    <submittedName>
        <fullName evidence="1">Uncharacterized protein</fullName>
    </submittedName>
</protein>
<proteinExistence type="predicted"/>
<dbReference type="Proteomes" id="UP000308652">
    <property type="component" value="Unassembled WGS sequence"/>
</dbReference>
<keyword evidence="2" id="KW-1185">Reference proteome</keyword>
<dbReference type="EMBL" id="ML213598">
    <property type="protein sequence ID" value="TFK39978.1"/>
    <property type="molecule type" value="Genomic_DNA"/>
</dbReference>
<accession>A0A5C3M807</accession>
<sequence length="65" mass="7538">MFFFGPCIAPQSMCELRGSLWERRQLSPLSQMTREGVGASSYFRSLTRHGARRWPNDLQRLAMFA</sequence>
<name>A0A5C3M807_9AGAR</name>